<organism evidence="3">
    <name type="scientific">Oryza barthii</name>
    <dbReference type="NCBI Taxonomy" id="65489"/>
    <lineage>
        <taxon>Eukaryota</taxon>
        <taxon>Viridiplantae</taxon>
        <taxon>Streptophyta</taxon>
        <taxon>Embryophyta</taxon>
        <taxon>Tracheophyta</taxon>
        <taxon>Spermatophyta</taxon>
        <taxon>Magnoliopsida</taxon>
        <taxon>Liliopsida</taxon>
        <taxon>Poales</taxon>
        <taxon>Poaceae</taxon>
        <taxon>BOP clade</taxon>
        <taxon>Oryzoideae</taxon>
        <taxon>Oryzeae</taxon>
        <taxon>Oryzinae</taxon>
        <taxon>Oryza</taxon>
    </lineage>
</organism>
<proteinExistence type="predicted"/>
<dbReference type="SMART" id="SM00256">
    <property type="entry name" value="FBOX"/>
    <property type="match status" value="1"/>
</dbReference>
<dbReference type="PANTHER" id="PTHR32141:SF144">
    <property type="entry name" value="OS07G0277500 PROTEIN"/>
    <property type="match status" value="1"/>
</dbReference>
<name>A0A0D3HUQ2_9ORYZ</name>
<dbReference type="SUPFAM" id="SSF81383">
    <property type="entry name" value="F-box domain"/>
    <property type="match status" value="1"/>
</dbReference>
<feature type="domain" description="F-box" evidence="2">
    <location>
        <begin position="51"/>
        <end position="100"/>
    </location>
</feature>
<dbReference type="STRING" id="65489.A0A0D3HUQ2"/>
<dbReference type="InterPro" id="IPR001810">
    <property type="entry name" value="F-box_dom"/>
</dbReference>
<reference evidence="3" key="1">
    <citation type="journal article" date="2009" name="Rice">
        <title>De Novo Next Generation Sequencing of Plant Genomes.</title>
        <authorList>
            <person name="Rounsley S."/>
            <person name="Marri P.R."/>
            <person name="Yu Y."/>
            <person name="He R."/>
            <person name="Sisneros N."/>
            <person name="Goicoechea J.L."/>
            <person name="Lee S.J."/>
            <person name="Angelova A."/>
            <person name="Kudrna D."/>
            <person name="Luo M."/>
            <person name="Affourtit J."/>
            <person name="Desany B."/>
            <person name="Knight J."/>
            <person name="Niazi F."/>
            <person name="Egholm M."/>
            <person name="Wing R.A."/>
        </authorList>
    </citation>
    <scope>NUCLEOTIDE SEQUENCE [LARGE SCALE GENOMIC DNA]</scope>
    <source>
        <strain evidence="3">cv. IRGC 105608</strain>
    </source>
</reference>
<dbReference type="Proteomes" id="UP000026960">
    <property type="component" value="Chromosome 12"/>
</dbReference>
<dbReference type="InterPro" id="IPR055411">
    <property type="entry name" value="LRR_FXL15/At3g58940/PEG3-like"/>
</dbReference>
<dbReference type="Pfam" id="PF24758">
    <property type="entry name" value="LRR_At5g56370"/>
    <property type="match status" value="1"/>
</dbReference>
<accession>A0A0D3HUQ2</accession>
<sequence>MGHVKKSVLVAHESHGEVNPPEKEGGGSPKRRRTEAEEEEEDDGDEEAAAGDLIGNLPDDILRDIIARLPTREACTTQVLAKRWRHLWRSTPLRLDYRSLPLRRHNKGNALAVAVAGVISAVLSAHPGPCRCLCVPADSSRDTVDTWLRSAAVDNLQELEFLSNRGGAPPPPSPPPPPPVSLFRFSYTLHIATISRCDLQHTTVHELRFPRLKHLGLEDVTITEASLHAMIARCPLLECLLLARSVGFRRVRINSPSLRSLGVLVARRRIAALPRQTQLEEIIVEDAPLLEKLLDLAVHNNLRLSVISAPKLETIGCLTDRWFGPRIMFGTTTVFKGVSVVRLTEAVRTVRILAINMFVLNLAKVIDLMRCFPCLEKLYLKCCLSNGNNYWRCEYQTLIKILDIRLKTVELENYRGTKPQIDFAQFFVLNAKVLESMKFVVKSEDYYDGFVAKQHKMLQLDKRASRCARFKFTTDRCHHHADPECPIDIEHVQDLSFTDPFECRC</sequence>
<dbReference type="InterPro" id="IPR006566">
    <property type="entry name" value="FBD"/>
</dbReference>
<evidence type="ECO:0000259" key="2">
    <source>
        <dbReference type="PROSITE" id="PS50181"/>
    </source>
</evidence>
<dbReference type="InterPro" id="IPR053781">
    <property type="entry name" value="F-box_AtFBL13-like"/>
</dbReference>
<reference evidence="3" key="2">
    <citation type="submission" date="2015-03" db="UniProtKB">
        <authorList>
            <consortium name="EnsemblPlants"/>
        </authorList>
    </citation>
    <scope>IDENTIFICATION</scope>
</reference>
<evidence type="ECO:0000313" key="3">
    <source>
        <dbReference type="EnsemblPlants" id="OBART12G12790.1"/>
    </source>
</evidence>
<dbReference type="InterPro" id="IPR055302">
    <property type="entry name" value="F-box_dom-containing"/>
</dbReference>
<dbReference type="SUPFAM" id="SSF52047">
    <property type="entry name" value="RNI-like"/>
    <property type="match status" value="1"/>
</dbReference>
<evidence type="ECO:0000256" key="1">
    <source>
        <dbReference type="SAM" id="MobiDB-lite"/>
    </source>
</evidence>
<dbReference type="PROSITE" id="PS50181">
    <property type="entry name" value="FBOX"/>
    <property type="match status" value="1"/>
</dbReference>
<keyword evidence="4" id="KW-1185">Reference proteome</keyword>
<dbReference type="PaxDb" id="65489-OBART12G12790.1"/>
<evidence type="ECO:0000313" key="4">
    <source>
        <dbReference type="Proteomes" id="UP000026960"/>
    </source>
</evidence>
<dbReference type="Gramene" id="OBART12G12790.1">
    <property type="protein sequence ID" value="OBART12G12790.1"/>
    <property type="gene ID" value="OBART12G12790"/>
</dbReference>
<dbReference type="EnsemblPlants" id="OBART12G12790.1">
    <property type="protein sequence ID" value="OBART12G12790.1"/>
    <property type="gene ID" value="OBART12G12790"/>
</dbReference>
<dbReference type="Pfam" id="PF00646">
    <property type="entry name" value="F-box"/>
    <property type="match status" value="1"/>
</dbReference>
<dbReference type="eggNOG" id="ENOG502RRNZ">
    <property type="taxonomic scope" value="Eukaryota"/>
</dbReference>
<protein>
    <recommendedName>
        <fullName evidence="2">F-box domain-containing protein</fullName>
    </recommendedName>
</protein>
<dbReference type="PANTHER" id="PTHR32141">
    <property type="match status" value="1"/>
</dbReference>
<dbReference type="AlphaFoldDB" id="A0A0D3HUQ2"/>
<feature type="region of interest" description="Disordered" evidence="1">
    <location>
        <begin position="1"/>
        <end position="53"/>
    </location>
</feature>
<dbReference type="CDD" id="cd22160">
    <property type="entry name" value="F-box_AtFBL13-like"/>
    <property type="match status" value="1"/>
</dbReference>
<dbReference type="InterPro" id="IPR036047">
    <property type="entry name" value="F-box-like_dom_sf"/>
</dbReference>
<feature type="compositionally biased region" description="Basic and acidic residues" evidence="1">
    <location>
        <begin position="12"/>
        <end position="25"/>
    </location>
</feature>
<dbReference type="HOGENOM" id="CLU_023151_0_1_1"/>
<dbReference type="Pfam" id="PF08387">
    <property type="entry name" value="FBD"/>
    <property type="match status" value="1"/>
</dbReference>
<feature type="compositionally biased region" description="Acidic residues" evidence="1">
    <location>
        <begin position="36"/>
        <end position="49"/>
    </location>
</feature>